<dbReference type="Pfam" id="PF14543">
    <property type="entry name" value="TAXi_N"/>
    <property type="match status" value="1"/>
</dbReference>
<feature type="active site" evidence="6">
    <location>
        <position position="360"/>
    </location>
</feature>
<dbReference type="PROSITE" id="PS51767">
    <property type="entry name" value="PEPTIDASE_A1"/>
    <property type="match status" value="1"/>
</dbReference>
<dbReference type="Pfam" id="PF14541">
    <property type="entry name" value="TAXi_C"/>
    <property type="match status" value="1"/>
</dbReference>
<dbReference type="CDD" id="cd05476">
    <property type="entry name" value="pepsin_A_like_plant"/>
    <property type="match status" value="1"/>
</dbReference>
<evidence type="ECO:0000256" key="7">
    <source>
        <dbReference type="RuleBase" id="RU000454"/>
    </source>
</evidence>
<keyword evidence="11" id="KW-1185">Reference proteome</keyword>
<name>A0AAN7LWA5_TRANT</name>
<dbReference type="Gene3D" id="2.40.70.10">
    <property type="entry name" value="Acid Proteases"/>
    <property type="match status" value="2"/>
</dbReference>
<keyword evidence="8" id="KW-0732">Signal</keyword>
<evidence type="ECO:0000256" key="4">
    <source>
        <dbReference type="ARBA" id="ARBA00022801"/>
    </source>
</evidence>
<evidence type="ECO:0000256" key="1">
    <source>
        <dbReference type="ARBA" id="ARBA00007447"/>
    </source>
</evidence>
<keyword evidence="2 7" id="KW-0645">Protease</keyword>
<dbReference type="FunFam" id="2.40.70.10:FF:000033">
    <property type="entry name" value="Aspartyl protease family protein"/>
    <property type="match status" value="1"/>
</dbReference>
<keyword evidence="3 7" id="KW-0064">Aspartyl protease</keyword>
<gene>
    <name evidence="10" type="ORF">SAY86_011881</name>
</gene>
<feature type="domain" description="Peptidase A1" evidence="9">
    <location>
        <begin position="121"/>
        <end position="477"/>
    </location>
</feature>
<dbReference type="InterPro" id="IPR021109">
    <property type="entry name" value="Peptidase_aspartic_dom_sf"/>
</dbReference>
<dbReference type="InterPro" id="IPR032861">
    <property type="entry name" value="TAXi_N"/>
</dbReference>
<comment type="similarity">
    <text evidence="1 7">Belongs to the peptidase A1 family.</text>
</comment>
<dbReference type="InterPro" id="IPR033121">
    <property type="entry name" value="PEPTIDASE_A1"/>
</dbReference>
<evidence type="ECO:0000313" key="11">
    <source>
        <dbReference type="Proteomes" id="UP001346149"/>
    </source>
</evidence>
<dbReference type="PANTHER" id="PTHR47967">
    <property type="entry name" value="OS07G0603500 PROTEIN-RELATED"/>
    <property type="match status" value="1"/>
</dbReference>
<dbReference type="GO" id="GO:0004190">
    <property type="term" value="F:aspartic-type endopeptidase activity"/>
    <property type="evidence" value="ECO:0007669"/>
    <property type="project" value="UniProtKB-KW"/>
</dbReference>
<reference evidence="10 11" key="1">
    <citation type="journal article" date="2023" name="Hortic Res">
        <title>Pangenome of water caltrop reveals structural variations and asymmetric subgenome divergence after allopolyploidization.</title>
        <authorList>
            <person name="Zhang X."/>
            <person name="Chen Y."/>
            <person name="Wang L."/>
            <person name="Yuan Y."/>
            <person name="Fang M."/>
            <person name="Shi L."/>
            <person name="Lu R."/>
            <person name="Comes H.P."/>
            <person name="Ma Y."/>
            <person name="Chen Y."/>
            <person name="Huang G."/>
            <person name="Zhou Y."/>
            <person name="Zheng Z."/>
            <person name="Qiu Y."/>
        </authorList>
    </citation>
    <scope>NUCLEOTIDE SEQUENCE [LARGE SCALE GENOMIC DNA]</scope>
    <source>
        <strain evidence="10">F231</strain>
    </source>
</reference>
<evidence type="ECO:0000256" key="5">
    <source>
        <dbReference type="ARBA" id="ARBA00023180"/>
    </source>
</evidence>
<evidence type="ECO:0000259" key="9">
    <source>
        <dbReference type="PROSITE" id="PS51767"/>
    </source>
</evidence>
<accession>A0AAN7LWA5</accession>
<dbReference type="InterPro" id="IPR001461">
    <property type="entry name" value="Aspartic_peptidase_A1"/>
</dbReference>
<evidence type="ECO:0000256" key="3">
    <source>
        <dbReference type="ARBA" id="ARBA00022750"/>
    </source>
</evidence>
<dbReference type="GO" id="GO:0006508">
    <property type="term" value="P:proteolysis"/>
    <property type="evidence" value="ECO:0007669"/>
    <property type="project" value="UniProtKB-KW"/>
</dbReference>
<dbReference type="InterPro" id="IPR034161">
    <property type="entry name" value="Pepsin-like_plant"/>
</dbReference>
<evidence type="ECO:0000256" key="8">
    <source>
        <dbReference type="SAM" id="SignalP"/>
    </source>
</evidence>
<protein>
    <recommendedName>
        <fullName evidence="9">Peptidase A1 domain-containing protein</fullName>
    </recommendedName>
</protein>
<dbReference type="InterPro" id="IPR051708">
    <property type="entry name" value="Plant_Aspart_Prot_A1"/>
</dbReference>
<dbReference type="Proteomes" id="UP001346149">
    <property type="component" value="Unassembled WGS sequence"/>
</dbReference>
<feature type="active site" evidence="6">
    <location>
        <position position="139"/>
    </location>
</feature>
<organism evidence="10 11">
    <name type="scientific">Trapa natans</name>
    <name type="common">Water chestnut</name>
    <dbReference type="NCBI Taxonomy" id="22666"/>
    <lineage>
        <taxon>Eukaryota</taxon>
        <taxon>Viridiplantae</taxon>
        <taxon>Streptophyta</taxon>
        <taxon>Embryophyta</taxon>
        <taxon>Tracheophyta</taxon>
        <taxon>Spermatophyta</taxon>
        <taxon>Magnoliopsida</taxon>
        <taxon>eudicotyledons</taxon>
        <taxon>Gunneridae</taxon>
        <taxon>Pentapetalae</taxon>
        <taxon>rosids</taxon>
        <taxon>malvids</taxon>
        <taxon>Myrtales</taxon>
        <taxon>Lythraceae</taxon>
        <taxon>Trapa</taxon>
    </lineage>
</organism>
<feature type="signal peptide" evidence="8">
    <location>
        <begin position="1"/>
        <end position="28"/>
    </location>
</feature>
<dbReference type="AlphaFoldDB" id="A0AAN7LWA5"/>
<evidence type="ECO:0000313" key="10">
    <source>
        <dbReference type="EMBL" id="KAK4793887.1"/>
    </source>
</evidence>
<feature type="chain" id="PRO_5043016915" description="Peptidase A1 domain-containing protein" evidence="8">
    <location>
        <begin position="29"/>
        <end position="484"/>
    </location>
</feature>
<comment type="caution">
    <text evidence="10">The sequence shown here is derived from an EMBL/GenBank/DDBJ whole genome shotgun (WGS) entry which is preliminary data.</text>
</comment>
<dbReference type="PROSITE" id="PS00141">
    <property type="entry name" value="ASP_PROTEASE"/>
    <property type="match status" value="1"/>
</dbReference>
<dbReference type="PANTHER" id="PTHR47967:SF69">
    <property type="entry name" value="ASPARTIC PROTEINASE NANA, CHLOROPLAST"/>
    <property type="match status" value="1"/>
</dbReference>
<proteinExistence type="inferred from homology"/>
<dbReference type="SUPFAM" id="SSF50630">
    <property type="entry name" value="Acid proteases"/>
    <property type="match status" value="1"/>
</dbReference>
<keyword evidence="4 7" id="KW-0378">Hydrolase</keyword>
<dbReference type="InterPro" id="IPR001969">
    <property type="entry name" value="Aspartic_peptidase_AS"/>
</dbReference>
<dbReference type="EMBL" id="JAXQNO010000007">
    <property type="protein sequence ID" value="KAK4793887.1"/>
    <property type="molecule type" value="Genomic_DNA"/>
</dbReference>
<sequence>MIHRSGGGTMTGNKWLLLLLFIGSQARASLLPSASGGGSMELGLVRGHSWSVEGDGGPKLELTREVLRHDVNRYKMIISAKHRRESAPMTRRKAWEEDYLNGNAWMEAPMTAGRDYGIGEYVVQVKVGTPPKKFWLIADTGSDLTWMRCLYDHQQPRGGHRPGVLLPAKSSTFATIPCSSHTCKVDLMNLFSLSRCPIPSSPCAYDFRYMDGSFAKGIFAYETISVDLTSSGPKKLERMLIGCSEIIKGQTLQPVDGVLGLANSEYSFTARAAREFGGKFSYCLVDHLSHKNLSNHLTFGSRPQSRSPLLGDMQYTKLVLGRPLNPLYGVDILGISVGGTILGIPVQVWAPNSGGGTVIDSGTSLTLLAAPAYRLIFGALEASLSRYKKVDEKLSPLKYCFDSTGFNESLIPRLGIHFKDGAVFEPQVKSYVIDAAPGIKCLGLLSVSWPGVSVIGNILQQNHLWEFNLAKGKLGFAPSSCIYI</sequence>
<dbReference type="InterPro" id="IPR032799">
    <property type="entry name" value="TAXi_C"/>
</dbReference>
<evidence type="ECO:0000256" key="2">
    <source>
        <dbReference type="ARBA" id="ARBA00022670"/>
    </source>
</evidence>
<dbReference type="PRINTS" id="PR00792">
    <property type="entry name" value="PEPSIN"/>
</dbReference>
<keyword evidence="5" id="KW-0325">Glycoprotein</keyword>
<evidence type="ECO:0000256" key="6">
    <source>
        <dbReference type="PIRSR" id="PIRSR601461-1"/>
    </source>
</evidence>